<dbReference type="GO" id="GO:0006508">
    <property type="term" value="P:proteolysis"/>
    <property type="evidence" value="ECO:0007669"/>
    <property type="project" value="UniProtKB-KW"/>
</dbReference>
<sequence length="841" mass="85440">MSVPATEIQPLPLPDALVAELRDATAAAFPAVVADLEDLVRIPSVSAPAFDQTHVEASAAAVADLLRGVGLEPEILRVPGGAPAVVAHHDAGEGAAHVVLYAHHDVQPPGEGWSSPAFEPTRVGERLVGRGAADDKAGVMAHVGALRVLRERFGQDLPVSVTVFVEGEEEIGSPTFAPFLAAHGHRVAGDVIVVADSANWKVGTPALTTSLRGLVDLVVRVDVLDHPVHSGMFGGPVLDALTLLARLVATLHDEDGAVAVAGLTHGTAAALDYPEEMYRAEAGVLDGVVLAGRGTVQDRLWAQPAIAVIGIDAPSVEHASNTLAATASAKISLRLAPGQDPLAAQEALTQHLTDHAPFGARVIIDPGSAVARSSRRPTARPCGRPAARSRRRGAPPPSTSAWVGRSPSSPTCSSSPPRRRSSSPASRTPTLARTAPTSRSTSASWRRPCSRRSCCSPRCDADPPVRVLLTAGHLGELPGHEVAAALARGWAALAPEADLVHLPTSDGDRGLLDAVEAALGGRREVVTVPAGDGASGARQVPAVVLHSGGTAWIATADVLGRGRDATRTSARSGSSAGVGALVAAARDAGARRVVLGAGTPATLDAGTGMLRALAGRAASPFDPDQSAEGVAAVVEEARRRCTGLEIVLTAPELVAARGLRGAAAALTPVLGAQESQALDTRIAPLVRAFERLVPVRRDLLVGAAGGSDGAAGAQADAAATGGTGGGLGLAVLALGGRVLPGPALLAAETGLSRLSAERDLVVVVTERLDPVEADRGITAAVAAAAAAHGVAVLALAPHVQLERRTAASAGISATARLEVESGAGPEDVARAVDRHARAWRW</sequence>
<keyword evidence="2" id="KW-0645">Protease</keyword>
<dbReference type="NCBIfam" id="NF005914">
    <property type="entry name" value="PRK07907.1"/>
    <property type="match status" value="1"/>
</dbReference>
<dbReference type="GO" id="GO:0008887">
    <property type="term" value="F:glycerate kinase activity"/>
    <property type="evidence" value="ECO:0007669"/>
    <property type="project" value="InterPro"/>
</dbReference>
<evidence type="ECO:0000256" key="4">
    <source>
        <dbReference type="ARBA" id="ARBA00022723"/>
    </source>
</evidence>
<feature type="domain" description="Peptidase M20 dimerisation" evidence="8">
    <location>
        <begin position="211"/>
        <end position="357"/>
    </location>
</feature>
<gene>
    <name evidence="9" type="ORF">GCM10025875_14870</name>
</gene>
<dbReference type="PANTHER" id="PTHR43270">
    <property type="entry name" value="BETA-ALA-HIS DIPEPTIDASE"/>
    <property type="match status" value="1"/>
</dbReference>
<keyword evidence="4" id="KW-0479">Metal-binding</keyword>
<evidence type="ECO:0000259" key="8">
    <source>
        <dbReference type="Pfam" id="PF07687"/>
    </source>
</evidence>
<dbReference type="InterPro" id="IPR004381">
    <property type="entry name" value="Glycerate_kinase"/>
</dbReference>
<protein>
    <recommendedName>
        <fullName evidence="8">Peptidase M20 dimerisation domain-containing protein</fullName>
    </recommendedName>
</protein>
<evidence type="ECO:0000256" key="2">
    <source>
        <dbReference type="ARBA" id="ARBA00022670"/>
    </source>
</evidence>
<evidence type="ECO:0000313" key="10">
    <source>
        <dbReference type="Proteomes" id="UP001157161"/>
    </source>
</evidence>
<dbReference type="GO" id="GO:0008233">
    <property type="term" value="F:peptidase activity"/>
    <property type="evidence" value="ECO:0007669"/>
    <property type="project" value="UniProtKB-KW"/>
</dbReference>
<feature type="region of interest" description="Disordered" evidence="7">
    <location>
        <begin position="367"/>
        <end position="456"/>
    </location>
</feature>
<accession>A0AA38CTJ3</accession>
<comment type="similarity">
    <text evidence="1">Belongs to the glycerate kinase type-1 family.</text>
</comment>
<dbReference type="Gene3D" id="3.40.50.10350">
    <property type="entry name" value="Glycerate kinase, domain 1"/>
    <property type="match status" value="1"/>
</dbReference>
<dbReference type="GO" id="GO:0046872">
    <property type="term" value="F:metal ion binding"/>
    <property type="evidence" value="ECO:0007669"/>
    <property type="project" value="UniProtKB-KW"/>
</dbReference>
<dbReference type="AlphaFoldDB" id="A0AA38CTJ3"/>
<dbReference type="InterPro" id="IPR036129">
    <property type="entry name" value="Glycerate_kinase_sf"/>
</dbReference>
<dbReference type="Gene3D" id="3.40.630.10">
    <property type="entry name" value="Zn peptidases"/>
    <property type="match status" value="1"/>
</dbReference>
<dbReference type="Pfam" id="PF07687">
    <property type="entry name" value="M20_dimer"/>
    <property type="match status" value="1"/>
</dbReference>
<feature type="compositionally biased region" description="Low complexity" evidence="7">
    <location>
        <begin position="399"/>
        <end position="455"/>
    </location>
</feature>
<comment type="caution">
    <text evidence="9">The sequence shown here is derived from an EMBL/GenBank/DDBJ whole genome shotgun (WGS) entry which is preliminary data.</text>
</comment>
<dbReference type="Proteomes" id="UP001157161">
    <property type="component" value="Unassembled WGS sequence"/>
</dbReference>
<dbReference type="SUPFAM" id="SSF110738">
    <property type="entry name" value="Glycerate kinase I"/>
    <property type="match status" value="1"/>
</dbReference>
<dbReference type="SUPFAM" id="SSF53187">
    <property type="entry name" value="Zn-dependent exopeptidases"/>
    <property type="match status" value="1"/>
</dbReference>
<evidence type="ECO:0000256" key="7">
    <source>
        <dbReference type="SAM" id="MobiDB-lite"/>
    </source>
</evidence>
<dbReference type="InterPro" id="IPR018193">
    <property type="entry name" value="Glyc_kinase_flavodox-like_fold"/>
</dbReference>
<dbReference type="GO" id="GO:0031388">
    <property type="term" value="P:organic acid phosphorylation"/>
    <property type="evidence" value="ECO:0007669"/>
    <property type="project" value="InterPro"/>
</dbReference>
<reference evidence="9" key="2">
    <citation type="submission" date="2023-02" db="EMBL/GenBank/DDBJ databases">
        <authorList>
            <person name="Sun Q."/>
            <person name="Mori K."/>
        </authorList>
    </citation>
    <scope>NUCLEOTIDE SEQUENCE</scope>
    <source>
        <strain evidence="9">NBRC 112290</strain>
    </source>
</reference>
<name>A0AA38CTJ3_9MICO</name>
<evidence type="ECO:0000256" key="3">
    <source>
        <dbReference type="ARBA" id="ARBA00022679"/>
    </source>
</evidence>
<evidence type="ECO:0000256" key="1">
    <source>
        <dbReference type="ARBA" id="ARBA00006284"/>
    </source>
</evidence>
<dbReference type="PANTHER" id="PTHR43270:SF12">
    <property type="entry name" value="SUCCINYL-DIAMINOPIMELATE DESUCCINYLASE"/>
    <property type="match status" value="1"/>
</dbReference>
<proteinExistence type="inferred from homology"/>
<dbReference type="Gene3D" id="3.90.1510.10">
    <property type="entry name" value="Glycerate kinase, domain 2"/>
    <property type="match status" value="1"/>
</dbReference>
<dbReference type="Pfam" id="PF02595">
    <property type="entry name" value="Gly_kinase"/>
    <property type="match status" value="1"/>
</dbReference>
<dbReference type="InterPro" id="IPR051458">
    <property type="entry name" value="Cyt/Met_Dipeptidase"/>
</dbReference>
<dbReference type="InterPro" id="IPR011650">
    <property type="entry name" value="Peptidase_M20_dimer"/>
</dbReference>
<evidence type="ECO:0000313" key="9">
    <source>
        <dbReference type="EMBL" id="GMA31495.1"/>
    </source>
</evidence>
<keyword evidence="5" id="KW-0418">Kinase</keyword>
<dbReference type="EMBL" id="BSUM01000001">
    <property type="protein sequence ID" value="GMA31495.1"/>
    <property type="molecule type" value="Genomic_DNA"/>
</dbReference>
<dbReference type="InterPro" id="IPR002933">
    <property type="entry name" value="Peptidase_M20"/>
</dbReference>
<evidence type="ECO:0000256" key="5">
    <source>
        <dbReference type="ARBA" id="ARBA00022777"/>
    </source>
</evidence>
<keyword evidence="10" id="KW-1185">Reference proteome</keyword>
<evidence type="ECO:0000256" key="6">
    <source>
        <dbReference type="ARBA" id="ARBA00022801"/>
    </source>
</evidence>
<dbReference type="Gene3D" id="3.30.70.360">
    <property type="match status" value="1"/>
</dbReference>
<keyword evidence="6" id="KW-0378">Hydrolase</keyword>
<organism evidence="9 10">
    <name type="scientific">Litorihabitans aurantiacus</name>
    <dbReference type="NCBI Taxonomy" id="1930061"/>
    <lineage>
        <taxon>Bacteria</taxon>
        <taxon>Bacillati</taxon>
        <taxon>Actinomycetota</taxon>
        <taxon>Actinomycetes</taxon>
        <taxon>Micrococcales</taxon>
        <taxon>Beutenbergiaceae</taxon>
        <taxon>Litorihabitans</taxon>
    </lineage>
</organism>
<keyword evidence="3" id="KW-0808">Transferase</keyword>
<dbReference type="Pfam" id="PF01546">
    <property type="entry name" value="Peptidase_M20"/>
    <property type="match status" value="1"/>
</dbReference>
<reference evidence="9" key="1">
    <citation type="journal article" date="2014" name="Int. J. Syst. Evol. Microbiol.">
        <title>Complete genome sequence of Corynebacterium casei LMG S-19264T (=DSM 44701T), isolated from a smear-ripened cheese.</title>
        <authorList>
            <consortium name="US DOE Joint Genome Institute (JGI-PGF)"/>
            <person name="Walter F."/>
            <person name="Albersmeier A."/>
            <person name="Kalinowski J."/>
            <person name="Ruckert C."/>
        </authorList>
    </citation>
    <scope>NUCLEOTIDE SEQUENCE</scope>
    <source>
        <strain evidence="9">NBRC 112290</strain>
    </source>
</reference>
<dbReference type="InterPro" id="IPR018197">
    <property type="entry name" value="Glycerate_kinase_RE-like"/>
</dbReference>